<dbReference type="InterPro" id="IPR051906">
    <property type="entry name" value="TolC-like"/>
</dbReference>
<feature type="transmembrane region" description="Helical" evidence="9">
    <location>
        <begin position="21"/>
        <end position="40"/>
    </location>
</feature>
<evidence type="ECO:0000256" key="1">
    <source>
        <dbReference type="ARBA" id="ARBA00004442"/>
    </source>
</evidence>
<dbReference type="SUPFAM" id="SSF56954">
    <property type="entry name" value="Outer membrane efflux proteins (OEP)"/>
    <property type="match status" value="1"/>
</dbReference>
<dbReference type="GO" id="GO:0009279">
    <property type="term" value="C:cell outer membrane"/>
    <property type="evidence" value="ECO:0007669"/>
    <property type="project" value="UniProtKB-SubCell"/>
</dbReference>
<keyword evidence="7" id="KW-0998">Cell outer membrane</keyword>
<keyword evidence="3" id="KW-0813">Transport</keyword>
<dbReference type="GO" id="GO:0015288">
    <property type="term" value="F:porin activity"/>
    <property type="evidence" value="ECO:0007669"/>
    <property type="project" value="TreeGrafter"/>
</dbReference>
<dbReference type="EMBL" id="CP042912">
    <property type="protein sequence ID" value="QEG20814.1"/>
    <property type="molecule type" value="Genomic_DNA"/>
</dbReference>
<protein>
    <submittedName>
        <fullName evidence="10">Outer membrane channel protein</fullName>
    </submittedName>
</protein>
<evidence type="ECO:0000256" key="8">
    <source>
        <dbReference type="SAM" id="MobiDB-lite"/>
    </source>
</evidence>
<keyword evidence="6 9" id="KW-0472">Membrane</keyword>
<dbReference type="Pfam" id="PF02321">
    <property type="entry name" value="OEP"/>
    <property type="match status" value="2"/>
</dbReference>
<dbReference type="Gene3D" id="1.20.1600.10">
    <property type="entry name" value="Outer membrane efflux proteins (OEP)"/>
    <property type="match status" value="1"/>
</dbReference>
<dbReference type="PANTHER" id="PTHR30026">
    <property type="entry name" value="OUTER MEMBRANE PROTEIN TOLC"/>
    <property type="match status" value="1"/>
</dbReference>
<dbReference type="GO" id="GO:0015562">
    <property type="term" value="F:efflux transmembrane transporter activity"/>
    <property type="evidence" value="ECO:0007669"/>
    <property type="project" value="InterPro"/>
</dbReference>
<evidence type="ECO:0000256" key="5">
    <source>
        <dbReference type="ARBA" id="ARBA00022692"/>
    </source>
</evidence>
<dbReference type="Proteomes" id="UP000322214">
    <property type="component" value="Chromosome"/>
</dbReference>
<dbReference type="STRING" id="980251.GCA_001642875_03036"/>
<keyword evidence="9" id="KW-1133">Transmembrane helix</keyword>
<keyword evidence="5 9" id="KW-0812">Transmembrane</keyword>
<reference evidence="10 11" key="1">
    <citation type="submission" date="2019-08" db="EMBL/GenBank/DDBJ databases">
        <title>Deep-cultivation of Planctomycetes and their phenomic and genomic characterization uncovers novel biology.</title>
        <authorList>
            <person name="Wiegand S."/>
            <person name="Jogler M."/>
            <person name="Boedeker C."/>
            <person name="Pinto D."/>
            <person name="Vollmers J."/>
            <person name="Rivas-Marin E."/>
            <person name="Kohn T."/>
            <person name="Peeters S.H."/>
            <person name="Heuer A."/>
            <person name="Rast P."/>
            <person name="Oberbeckmann S."/>
            <person name="Bunk B."/>
            <person name="Jeske O."/>
            <person name="Meyerdierks A."/>
            <person name="Storesund J.E."/>
            <person name="Kallscheuer N."/>
            <person name="Luecker S."/>
            <person name="Lage O.M."/>
            <person name="Pohl T."/>
            <person name="Merkel B.J."/>
            <person name="Hornburger P."/>
            <person name="Mueller R.-W."/>
            <person name="Bruemmer F."/>
            <person name="Labrenz M."/>
            <person name="Spormann A.M."/>
            <person name="Op den Camp H."/>
            <person name="Overmann J."/>
            <person name="Amann R."/>
            <person name="Jetten M.S.M."/>
            <person name="Mascher T."/>
            <person name="Medema M.H."/>
            <person name="Devos D.P."/>
            <person name="Kaster A.-K."/>
            <person name="Ovreas L."/>
            <person name="Rohde M."/>
            <person name="Galperin M.Y."/>
            <person name="Jogler C."/>
        </authorList>
    </citation>
    <scope>NUCLEOTIDE SEQUENCE [LARGE SCALE GENOMIC DNA]</scope>
    <source>
        <strain evidence="10 11">FC18</strain>
    </source>
</reference>
<gene>
    <name evidence="10" type="ORF">MFFC18_06650</name>
</gene>
<evidence type="ECO:0000313" key="10">
    <source>
        <dbReference type="EMBL" id="QEG20814.1"/>
    </source>
</evidence>
<evidence type="ECO:0000256" key="7">
    <source>
        <dbReference type="ARBA" id="ARBA00023237"/>
    </source>
</evidence>
<dbReference type="RefSeq" id="WP_162273974.1">
    <property type="nucleotide sequence ID" value="NZ_CP042912.1"/>
</dbReference>
<evidence type="ECO:0000256" key="3">
    <source>
        <dbReference type="ARBA" id="ARBA00022448"/>
    </source>
</evidence>
<keyword evidence="4" id="KW-1134">Transmembrane beta strand</keyword>
<dbReference type="InterPro" id="IPR003423">
    <property type="entry name" value="OMP_efflux"/>
</dbReference>
<comment type="similarity">
    <text evidence="2">Belongs to the outer membrane factor (OMF) (TC 1.B.17) family.</text>
</comment>
<evidence type="ECO:0000256" key="6">
    <source>
        <dbReference type="ARBA" id="ARBA00023136"/>
    </source>
</evidence>
<dbReference type="KEGG" id="mff:MFFC18_06650"/>
<evidence type="ECO:0000313" key="11">
    <source>
        <dbReference type="Proteomes" id="UP000322214"/>
    </source>
</evidence>
<evidence type="ECO:0000256" key="4">
    <source>
        <dbReference type="ARBA" id="ARBA00022452"/>
    </source>
</evidence>
<evidence type="ECO:0000256" key="2">
    <source>
        <dbReference type="ARBA" id="ARBA00007613"/>
    </source>
</evidence>
<feature type="region of interest" description="Disordered" evidence="8">
    <location>
        <begin position="655"/>
        <end position="697"/>
    </location>
</feature>
<dbReference type="AlphaFoldDB" id="A0A5B9P3N9"/>
<name>A0A5B9P3N9_9BACT</name>
<comment type="subcellular location">
    <subcellularLocation>
        <location evidence="1">Cell outer membrane</location>
    </subcellularLocation>
</comment>
<accession>A0A5B9P3N9</accession>
<feature type="compositionally biased region" description="Polar residues" evidence="8">
    <location>
        <begin position="659"/>
        <end position="670"/>
    </location>
</feature>
<keyword evidence="11" id="KW-1185">Reference proteome</keyword>
<feature type="region of interest" description="Disordered" evidence="8">
    <location>
        <begin position="597"/>
        <end position="643"/>
    </location>
</feature>
<dbReference type="GO" id="GO:1990281">
    <property type="term" value="C:efflux pump complex"/>
    <property type="evidence" value="ECO:0007669"/>
    <property type="project" value="TreeGrafter"/>
</dbReference>
<sequence length="711" mass="78885">MIAANPKPNTSTTRKRVSLHIADAINRLSFMLVFIFAVFVTDTANAQLIDICPEQRHIAVRDPGALCAFDIANADVPFTVALEEDRMAEPLSLDDAIQIAIRNADVVRVLSGVSASTTGRTIYDVAISNASIDEQLAVFDPTLNFQSTMNKSDSPAAIFDPLDPTGAILTGSSTDSINTTLNLQKRTHNGATVGFNANAIGSYFEPGVFPLEPQYRSFAEITLRQPFAKGYGRDANLTPVIVARINTERSYFQFKNSVQELVRSVIAGYWNLVAARVEVWARKQQIEQAKFAFERAQARKDADLAVAADVAQARSSLANFRASLITARSSLILAETALRNVMGLPPSSGSVIVPTSVPVLEQIDFNWNEIVAIAEEHRPDIIELKLILEADQQQLRLADNSARPQFDGIANYRWDGLSGEMPNGNFLENDGGRFAGFNLGVNFAVPFGLRGDRAALRRRELILLQDRKNLEQGIHQMVHQLTINYRNLDQFYLQIEAFREAREAARISYNNQAAEVFEGRREVINVLTAITDWGNAISQEARSITQYNTELANVESQTGSILETHGIRFVEERYGSIAPTLVGVQRPSRAYPKALRIDGATDRYNESPTNSDSAFNLEDLDPPRPNSELIDDALPGDLETNPDDELRIKSLKELLQEPEFNSTPDSNATPRSLDSSPGLLDSSQRRPSRSSNLTLPKRSTKRWSFKNIFRR</sequence>
<proteinExistence type="inferred from homology"/>
<evidence type="ECO:0000256" key="9">
    <source>
        <dbReference type="SAM" id="Phobius"/>
    </source>
</evidence>
<organism evidence="10 11">
    <name type="scientific">Mariniblastus fucicola</name>
    <dbReference type="NCBI Taxonomy" id="980251"/>
    <lineage>
        <taxon>Bacteria</taxon>
        <taxon>Pseudomonadati</taxon>
        <taxon>Planctomycetota</taxon>
        <taxon>Planctomycetia</taxon>
        <taxon>Pirellulales</taxon>
        <taxon>Pirellulaceae</taxon>
        <taxon>Mariniblastus</taxon>
    </lineage>
</organism>
<dbReference type="PANTHER" id="PTHR30026:SF23">
    <property type="entry name" value="TO APRF-PUTATIVE OUTER MEMBRANE EFFLUX PROTEIN OR SECRETED ALKALINE PHOSPHATASE-RELATED"/>
    <property type="match status" value="1"/>
</dbReference>
<feature type="compositionally biased region" description="Low complexity" evidence="8">
    <location>
        <begin position="672"/>
        <end position="682"/>
    </location>
</feature>